<dbReference type="InterPro" id="IPR036866">
    <property type="entry name" value="RibonucZ/Hydroxyglut_hydro"/>
</dbReference>
<dbReference type="Pfam" id="PF23023">
    <property type="entry name" value="Anti-Pycsar_Apyc1"/>
    <property type="match status" value="1"/>
</dbReference>
<dbReference type="EMBL" id="JBGBPY010000001">
    <property type="protein sequence ID" value="MEY2181065.1"/>
    <property type="molecule type" value="Genomic_DNA"/>
</dbReference>
<keyword evidence="2" id="KW-1185">Reference proteome</keyword>
<dbReference type="SUPFAM" id="SSF56281">
    <property type="entry name" value="Metallo-hydrolase/oxidoreductase"/>
    <property type="match status" value="1"/>
</dbReference>
<protein>
    <submittedName>
        <fullName evidence="1">MBL fold metallo-hydrolase</fullName>
    </submittedName>
</protein>
<reference evidence="1 2" key="1">
    <citation type="submission" date="2024-07" db="EMBL/GenBank/DDBJ databases">
        <title>Molecular mechanisms and environmental adaptations of flagellar loss and biofilm growth of Rhodanobacter under environmental stress.</title>
        <authorList>
            <person name="Chen M."/>
        </authorList>
    </citation>
    <scope>NUCLEOTIDE SEQUENCE [LARGE SCALE GENOMIC DNA]</scope>
    <source>
        <strain evidence="1 2">RS22</strain>
    </source>
</reference>
<proteinExistence type="predicted"/>
<evidence type="ECO:0000313" key="2">
    <source>
        <dbReference type="Proteomes" id="UP001562159"/>
    </source>
</evidence>
<accession>A0ABV4ALQ2</accession>
<gene>
    <name evidence="1" type="ORF">AB7878_01430</name>
</gene>
<evidence type="ECO:0000313" key="1">
    <source>
        <dbReference type="EMBL" id="MEY2181065.1"/>
    </source>
</evidence>
<name>A0ABV4ALQ2_9GAMM</name>
<dbReference type="Proteomes" id="UP001562159">
    <property type="component" value="Unassembled WGS sequence"/>
</dbReference>
<comment type="caution">
    <text evidence="1">The sequence shown here is derived from an EMBL/GenBank/DDBJ whole genome shotgun (WGS) entry which is preliminary data.</text>
</comment>
<dbReference type="PANTHER" id="PTHR46018">
    <property type="entry name" value="ZINC PHOSPHODIESTERASE ELAC PROTEIN 1"/>
    <property type="match status" value="1"/>
</dbReference>
<dbReference type="Gene3D" id="3.60.15.10">
    <property type="entry name" value="Ribonuclease Z/Hydroxyacylglutathione hydrolase-like"/>
    <property type="match status" value="1"/>
</dbReference>
<dbReference type="PANTHER" id="PTHR46018:SF7">
    <property type="entry name" value="RIBONUCLEASE Z"/>
    <property type="match status" value="1"/>
</dbReference>
<organism evidence="1 2">
    <name type="scientific">Rhodanobacter humi</name>
    <dbReference type="NCBI Taxonomy" id="1888173"/>
    <lineage>
        <taxon>Bacteria</taxon>
        <taxon>Pseudomonadati</taxon>
        <taxon>Pseudomonadota</taxon>
        <taxon>Gammaproteobacteria</taxon>
        <taxon>Lysobacterales</taxon>
        <taxon>Rhodanobacteraceae</taxon>
        <taxon>Rhodanobacter</taxon>
    </lineage>
</organism>
<sequence>MNWHLHFLGTGAAHAAGELGSSAAVLERAGVPVLLIDCGPDTLSRYLDAYGALPPALYVTHTHMDHVAGLEGLFFKLWFDEHLRGTTRLFAHAALIPWLQTRVADYPGALAEGGVNFWEAFRLVPCTRGFWLDGLWFDVFATRHHRPNTSFGLALPGSFVYTGDTRPIPEALARHAGGGELVAHDCGLVGNPSHTGIDDIEREYDAALRKHLLLYHYGSADDGAALAARGYRVAASGQLVALGAPLPPHADAG</sequence>